<comment type="caution">
    <text evidence="1">The sequence shown here is derived from an EMBL/GenBank/DDBJ whole genome shotgun (WGS) entry which is preliminary data.</text>
</comment>
<organism evidence="1 2">
    <name type="scientific">Clostridium botulinum</name>
    <dbReference type="NCBI Taxonomy" id="1491"/>
    <lineage>
        <taxon>Bacteria</taxon>
        <taxon>Bacillati</taxon>
        <taxon>Bacillota</taxon>
        <taxon>Clostridia</taxon>
        <taxon>Eubacteriales</taxon>
        <taxon>Clostridiaceae</taxon>
        <taxon>Clostridium</taxon>
    </lineage>
</organism>
<evidence type="ECO:0000313" key="2">
    <source>
        <dbReference type="Proteomes" id="UP000473089"/>
    </source>
</evidence>
<name>A0A6M0SU76_CLOBO</name>
<dbReference type="Proteomes" id="UP000473089">
    <property type="component" value="Unassembled WGS sequence"/>
</dbReference>
<dbReference type="AlphaFoldDB" id="A0A6M0SU76"/>
<sequence>MLEIDNEYRDRLRLLLILYFFSENYNNPEKPHRSKILESEVKIQKIDFLIRYPDYFSYELIDLCKNDSKVNPNEIKLIVKDIFNSKEPEIRCIEMTRYLFGAYEELDNIVSFLVAYGFLEFNDRRSVQNKHYKKKYFLTNYAIEKIQNEILINLPAAKWYIDRCSLIKKFFGDLSGTELKIHQYNHEEYRTTALGDYITNINEKVKSFYKEQFGEEL</sequence>
<protein>
    <submittedName>
        <fullName evidence="1">Uncharacterized protein</fullName>
    </submittedName>
</protein>
<proteinExistence type="predicted"/>
<gene>
    <name evidence="1" type="ORF">EXM42_01335</name>
</gene>
<reference evidence="1 2" key="1">
    <citation type="submission" date="2019-02" db="EMBL/GenBank/DDBJ databases">
        <title>Genome sequencing of Clostridium botulinum clinical isolates.</title>
        <authorList>
            <person name="Brunt J."/>
            <person name="Van Vliet A.H.M."/>
            <person name="Stringer S.C."/>
            <person name="Grant K.A."/>
            <person name="Carter A.C."/>
            <person name="Peck M.W."/>
        </authorList>
    </citation>
    <scope>NUCLEOTIDE SEQUENCE [LARGE SCALE GENOMIC DNA]</scope>
    <source>
        <strain evidence="1 2">R1125/03</strain>
    </source>
</reference>
<accession>A0A6M0SU76</accession>
<dbReference type="EMBL" id="SGJP01000002">
    <property type="protein sequence ID" value="NFA59087.1"/>
    <property type="molecule type" value="Genomic_DNA"/>
</dbReference>
<evidence type="ECO:0000313" key="1">
    <source>
        <dbReference type="EMBL" id="NFA59087.1"/>
    </source>
</evidence>
<dbReference type="RefSeq" id="WP_061333652.1">
    <property type="nucleotide sequence ID" value="NZ_CP013296.1"/>
</dbReference>